<name>A0ABV7IFB7_9RHOB</name>
<dbReference type="Pfam" id="PF03275">
    <property type="entry name" value="GLF"/>
    <property type="match status" value="1"/>
</dbReference>
<dbReference type="CDD" id="cd04950">
    <property type="entry name" value="GT4_TuaH-like"/>
    <property type="match status" value="1"/>
</dbReference>
<gene>
    <name evidence="7" type="primary">glf</name>
    <name evidence="7" type="ORF">ACFOD7_13640</name>
</gene>
<protein>
    <submittedName>
        <fullName evidence="7">UDP-galactopyranose mutase</fullName>
        <ecNumber evidence="7">5.4.99.9</ecNumber>
    </submittedName>
</protein>
<organism evidence="7 8">
    <name type="scientific">Paracoccus fontiphilus</name>
    <dbReference type="NCBI Taxonomy" id="1815556"/>
    <lineage>
        <taxon>Bacteria</taxon>
        <taxon>Pseudomonadati</taxon>
        <taxon>Pseudomonadota</taxon>
        <taxon>Alphaproteobacteria</taxon>
        <taxon>Rhodobacterales</taxon>
        <taxon>Paracoccaceae</taxon>
        <taxon>Paracoccus</taxon>
    </lineage>
</organism>
<comment type="cofactor">
    <cofactor evidence="1">
        <name>FAD</name>
        <dbReference type="ChEBI" id="CHEBI:57692"/>
    </cofactor>
</comment>
<reference evidence="8" key="1">
    <citation type="journal article" date="2019" name="Int. J. Syst. Evol. Microbiol.">
        <title>The Global Catalogue of Microorganisms (GCM) 10K type strain sequencing project: providing services to taxonomists for standard genome sequencing and annotation.</title>
        <authorList>
            <consortium name="The Broad Institute Genomics Platform"/>
            <consortium name="The Broad Institute Genome Sequencing Center for Infectious Disease"/>
            <person name="Wu L."/>
            <person name="Ma J."/>
        </authorList>
    </citation>
    <scope>NUCLEOTIDE SEQUENCE [LARGE SCALE GENOMIC DNA]</scope>
    <source>
        <strain evidence="8">KCTC 52239</strain>
    </source>
</reference>
<evidence type="ECO:0000259" key="6">
    <source>
        <dbReference type="Pfam" id="PF03275"/>
    </source>
</evidence>
<proteinExistence type="inferred from homology"/>
<dbReference type="PANTHER" id="PTHR21197">
    <property type="entry name" value="UDP-GALACTOPYRANOSE MUTASE"/>
    <property type="match status" value="1"/>
</dbReference>
<dbReference type="GO" id="GO:0008767">
    <property type="term" value="F:UDP-galactopyranose mutase activity"/>
    <property type="evidence" value="ECO:0007669"/>
    <property type="project" value="UniProtKB-EC"/>
</dbReference>
<dbReference type="InterPro" id="IPR004379">
    <property type="entry name" value="UDP-GALP_mutase"/>
</dbReference>
<sequence>MNDAKPLSPLALAIRPALICFSHLRWDFVLQRPQHLMSRFADEYRLFFWEEAIPTDHHLPYLEFHAFEGTSVQSIRPRVPARWSPEDQARALSDLLDQMMGLAGIHRPVLWFYTPMMWPIARHVDAAAIVYDCMDELSAFRFAPPELAVNEDALMKAADVAFTGGHSIFEAKAGRHANIHPFPSSVDTAHFARARGGLAEPGDQAGLPRPRLGYYGVIDERLDLGLIAALAQAYPDWSIVMIGPLAKIGPEDLPRAPNIHWLGQRGYDQLPAYLGGWDVALMPFAMNEATRFISPTKTPEYLAGGVQVVSTPVRDVVRHYGDLAAVRIAADAGAFARACEAALAQRDRPAAWRDAADRMLADGSWDSTFRQMSGHLDRVLGKHLPSASIVKLPAPAILRGAKKHDVTICGAGFAGSVLARQFAEVSGKRVLLVDKRDHVAGNAFDCLDSAGILIHRYGPHIFHTNSDDVFDWLGRFTAWRPYEHRVLARVGDKSVPMPINRTTLNALYGLDMQSEAEAEAFLARQAQPVKDIRTSRDVVVNAIGTELYETFFQGYTRKQWGLDPSQLDKSVTARVPTRTNTDDRYFTDKHQAMPREGYTRMFERILDHPGIELGLGTDFHDLEPADKGRLVVYTGPIDAYFGHRFGTLPYRSLQFRHETLDQPQFQPVGVVNYPAEDVPHTRITEYKHLTGQTHSKTSISYEYPSAEGDPYYPIPRPENHELFRRYDALAAAEPNVIFAGRLGSYRYYNMDQVVGQALAIHRRLTARQPAAEAAAPLA</sequence>
<evidence type="ECO:0000313" key="7">
    <source>
        <dbReference type="EMBL" id="MFC3169089.1"/>
    </source>
</evidence>
<keyword evidence="3" id="KW-0285">Flavoprotein</keyword>
<dbReference type="SUPFAM" id="SSF53756">
    <property type="entry name" value="UDP-Glycosyltransferase/glycogen phosphorylase"/>
    <property type="match status" value="1"/>
</dbReference>
<dbReference type="Pfam" id="PF13692">
    <property type="entry name" value="Glyco_trans_1_4"/>
    <property type="match status" value="1"/>
</dbReference>
<dbReference type="EMBL" id="JBHRTE010000052">
    <property type="protein sequence ID" value="MFC3169089.1"/>
    <property type="molecule type" value="Genomic_DNA"/>
</dbReference>
<feature type="domain" description="UDP-galactopyranose mutase C-terminal" evidence="6">
    <location>
        <begin position="551"/>
        <end position="747"/>
    </location>
</feature>
<keyword evidence="5 7" id="KW-0413">Isomerase</keyword>
<dbReference type="InterPro" id="IPR015899">
    <property type="entry name" value="UDP-GalPyranose_mutase_C"/>
</dbReference>
<dbReference type="Gene3D" id="3.40.50.720">
    <property type="entry name" value="NAD(P)-binding Rossmann-like Domain"/>
    <property type="match status" value="3"/>
</dbReference>
<evidence type="ECO:0000256" key="3">
    <source>
        <dbReference type="ARBA" id="ARBA00022630"/>
    </source>
</evidence>
<dbReference type="Pfam" id="PF13450">
    <property type="entry name" value="NAD_binding_8"/>
    <property type="match status" value="1"/>
</dbReference>
<evidence type="ECO:0000256" key="5">
    <source>
        <dbReference type="ARBA" id="ARBA00023235"/>
    </source>
</evidence>
<evidence type="ECO:0000256" key="4">
    <source>
        <dbReference type="ARBA" id="ARBA00022827"/>
    </source>
</evidence>
<dbReference type="RefSeq" id="WP_207466125.1">
    <property type="nucleotide sequence ID" value="NZ_JAFNAW010000007.1"/>
</dbReference>
<evidence type="ECO:0000256" key="1">
    <source>
        <dbReference type="ARBA" id="ARBA00001974"/>
    </source>
</evidence>
<dbReference type="NCBIfam" id="TIGR00031">
    <property type="entry name" value="UDP-GALP_mutase"/>
    <property type="match status" value="1"/>
</dbReference>
<dbReference type="Proteomes" id="UP001595557">
    <property type="component" value="Unassembled WGS sequence"/>
</dbReference>
<keyword evidence="4" id="KW-0274">FAD</keyword>
<evidence type="ECO:0000313" key="8">
    <source>
        <dbReference type="Proteomes" id="UP001595557"/>
    </source>
</evidence>
<comment type="caution">
    <text evidence="7">The sequence shown here is derived from an EMBL/GenBank/DDBJ whole genome shotgun (WGS) entry which is preliminary data.</text>
</comment>
<evidence type="ECO:0000256" key="2">
    <source>
        <dbReference type="ARBA" id="ARBA00009321"/>
    </source>
</evidence>
<dbReference type="PANTHER" id="PTHR21197:SF0">
    <property type="entry name" value="UDP-GALACTOPYRANOSE MUTASE"/>
    <property type="match status" value="1"/>
</dbReference>
<accession>A0ABV7IFB7</accession>
<dbReference type="Gene3D" id="3.40.50.2000">
    <property type="entry name" value="Glycogen Phosphorylase B"/>
    <property type="match status" value="1"/>
</dbReference>
<dbReference type="EC" id="5.4.99.9" evidence="7"/>
<keyword evidence="8" id="KW-1185">Reference proteome</keyword>
<dbReference type="SUPFAM" id="SSF51971">
    <property type="entry name" value="Nucleotide-binding domain"/>
    <property type="match status" value="1"/>
</dbReference>
<comment type="similarity">
    <text evidence="2">Belongs to the UDP-galactopyranose/dTDP-fucopyranose mutase family.</text>
</comment>
<dbReference type="SUPFAM" id="SSF54373">
    <property type="entry name" value="FAD-linked reductases, C-terminal domain"/>
    <property type="match status" value="1"/>
</dbReference>